<name>A0A060VQQ3_KLEPN</name>
<dbReference type="InterPro" id="IPR027417">
    <property type="entry name" value="P-loop_NTPase"/>
</dbReference>
<gene>
    <name evidence="5" type="primary">ftsH</name>
    <name evidence="5" type="ORF">NCTC9617_05709</name>
</gene>
<dbReference type="InterPro" id="IPR003593">
    <property type="entry name" value="AAA+_ATPase"/>
</dbReference>
<evidence type="ECO:0000313" key="6">
    <source>
        <dbReference type="Proteomes" id="UP000255167"/>
    </source>
</evidence>
<dbReference type="AlphaFoldDB" id="A0A060VQQ3"/>
<organism evidence="5 6">
    <name type="scientific">Klebsiella pneumoniae</name>
    <dbReference type="NCBI Taxonomy" id="573"/>
    <lineage>
        <taxon>Bacteria</taxon>
        <taxon>Pseudomonadati</taxon>
        <taxon>Pseudomonadota</taxon>
        <taxon>Gammaproteobacteria</taxon>
        <taxon>Enterobacterales</taxon>
        <taxon>Enterobacteriaceae</taxon>
        <taxon>Klebsiella/Raoultella group</taxon>
        <taxon>Klebsiella</taxon>
        <taxon>Klebsiella pneumoniae complex</taxon>
    </lineage>
</organism>
<accession>A0A060VQQ3</accession>
<keyword evidence="3" id="KW-0067">ATP-binding</keyword>
<protein>
    <submittedName>
        <fullName evidence="5">ATPase central domain-containing protein</fullName>
        <ecNumber evidence="5">3.4.24.-</ecNumber>
    </submittedName>
</protein>
<dbReference type="CDD" id="cd19481">
    <property type="entry name" value="RecA-like_protease"/>
    <property type="match status" value="1"/>
</dbReference>
<comment type="similarity">
    <text evidence="1">Belongs to the AAA ATPase family.</text>
</comment>
<keyword evidence="2" id="KW-0547">Nucleotide-binding</keyword>
<evidence type="ECO:0000256" key="3">
    <source>
        <dbReference type="ARBA" id="ARBA00022840"/>
    </source>
</evidence>
<dbReference type="SUPFAM" id="SSF52540">
    <property type="entry name" value="P-loop containing nucleoside triphosphate hydrolases"/>
    <property type="match status" value="1"/>
</dbReference>
<dbReference type="SMART" id="SM00382">
    <property type="entry name" value="AAA"/>
    <property type="match status" value="1"/>
</dbReference>
<evidence type="ECO:0000259" key="4">
    <source>
        <dbReference type="SMART" id="SM00382"/>
    </source>
</evidence>
<dbReference type="InterPro" id="IPR003959">
    <property type="entry name" value="ATPase_AAA_core"/>
</dbReference>
<dbReference type="GO" id="GO:0005524">
    <property type="term" value="F:ATP binding"/>
    <property type="evidence" value="ECO:0007669"/>
    <property type="project" value="UniProtKB-KW"/>
</dbReference>
<dbReference type="PANTHER" id="PTHR23073">
    <property type="entry name" value="26S PROTEASOME REGULATORY SUBUNIT"/>
    <property type="match status" value="1"/>
</dbReference>
<reference evidence="5 6" key="1">
    <citation type="submission" date="2018-06" db="EMBL/GenBank/DDBJ databases">
        <authorList>
            <consortium name="Pathogen Informatics"/>
            <person name="Doyle S."/>
        </authorList>
    </citation>
    <scope>NUCLEOTIDE SEQUENCE [LARGE SCALE GENOMIC DNA]</scope>
    <source>
        <strain evidence="5 6">NCTC9617</strain>
    </source>
</reference>
<evidence type="ECO:0000313" key="5">
    <source>
        <dbReference type="EMBL" id="STW49087.1"/>
    </source>
</evidence>
<dbReference type="Gene3D" id="3.40.50.300">
    <property type="entry name" value="P-loop containing nucleotide triphosphate hydrolases"/>
    <property type="match status" value="1"/>
</dbReference>
<sequence length="360" mass="40054">MINVTNEMLIDVVSDALAGKRESLLMRLRVMAKKLKKDSPELSNKLETLLLHTSAAIAVERAQPLIPKAAPVDADSRQKLLVETYPVVIDVEPVWPSKTDVQLNRFVIEWEMKERLYKEGLHPSRSLLMGGPPGVGKTLAAKWLACKLDMPLLTLDLASVMSSYLGKTGNNIKAVLNYASSFPCVLLLDEFDAIAKKRDDATDVGELKRLVTVLLQAIDEWPNTSILIAATNHSELLDPAAWRRFDRVIDFDYPTKDLIQKYLMSKDIGDSLAEYISARLDKVSYAVIERAINQAKRNSIIEGSPLSSSLIDELLEGESIDDVIKIMLAENVSQRKISRDLGISRSQVSKFVKAEGEGHE</sequence>
<proteinExistence type="inferred from homology"/>
<evidence type="ECO:0000256" key="2">
    <source>
        <dbReference type="ARBA" id="ARBA00022741"/>
    </source>
</evidence>
<evidence type="ECO:0000256" key="1">
    <source>
        <dbReference type="ARBA" id="ARBA00006914"/>
    </source>
</evidence>
<feature type="domain" description="AAA+ ATPase" evidence="4">
    <location>
        <begin position="123"/>
        <end position="255"/>
    </location>
</feature>
<dbReference type="RefSeq" id="WP_044245076.1">
    <property type="nucleotide sequence ID" value="NZ_BIGU01000002.1"/>
</dbReference>
<dbReference type="EMBL" id="UGNC01000005">
    <property type="protein sequence ID" value="STW49087.1"/>
    <property type="molecule type" value="Genomic_DNA"/>
</dbReference>
<dbReference type="Pfam" id="PF00004">
    <property type="entry name" value="AAA"/>
    <property type="match status" value="1"/>
</dbReference>
<dbReference type="InterPro" id="IPR050221">
    <property type="entry name" value="26S_Proteasome_ATPase"/>
</dbReference>
<keyword evidence="5" id="KW-0378">Hydrolase</keyword>
<dbReference type="GO" id="GO:0016887">
    <property type="term" value="F:ATP hydrolysis activity"/>
    <property type="evidence" value="ECO:0007669"/>
    <property type="project" value="InterPro"/>
</dbReference>
<dbReference type="Proteomes" id="UP000255167">
    <property type="component" value="Unassembled WGS sequence"/>
</dbReference>
<dbReference type="EC" id="3.4.24.-" evidence="5"/>